<comment type="caution">
    <text evidence="3">The sequence shown here is derived from an EMBL/GenBank/DDBJ whole genome shotgun (WGS) entry which is preliminary data.</text>
</comment>
<feature type="transmembrane region" description="Helical" evidence="1">
    <location>
        <begin position="128"/>
        <end position="148"/>
    </location>
</feature>
<dbReference type="EMBL" id="JABBPG010000002">
    <property type="protein sequence ID" value="NOU49996.1"/>
    <property type="molecule type" value="Genomic_DNA"/>
</dbReference>
<keyword evidence="1" id="KW-0812">Transmembrane</keyword>
<dbReference type="AlphaFoldDB" id="A0A849V9S6"/>
<keyword evidence="4" id="KW-1185">Reference proteome</keyword>
<accession>A0A849V9S6</accession>
<proteinExistence type="predicted"/>
<evidence type="ECO:0000313" key="3">
    <source>
        <dbReference type="EMBL" id="NOU49996.1"/>
    </source>
</evidence>
<evidence type="ECO:0000256" key="1">
    <source>
        <dbReference type="SAM" id="Phobius"/>
    </source>
</evidence>
<feature type="transmembrane region" description="Helical" evidence="1">
    <location>
        <begin position="7"/>
        <end position="24"/>
    </location>
</feature>
<dbReference type="SUPFAM" id="SSF81324">
    <property type="entry name" value="Voltage-gated potassium channels"/>
    <property type="match status" value="1"/>
</dbReference>
<feature type="transmembrane region" description="Helical" evidence="1">
    <location>
        <begin position="193"/>
        <end position="216"/>
    </location>
</feature>
<protein>
    <recommendedName>
        <fullName evidence="2">Potassium channel domain-containing protein</fullName>
    </recommendedName>
</protein>
<dbReference type="RefSeq" id="WP_171625078.1">
    <property type="nucleotide sequence ID" value="NZ_JABBPG010000002.1"/>
</dbReference>
<dbReference type="Pfam" id="PF07885">
    <property type="entry name" value="Ion_trans_2"/>
    <property type="match status" value="1"/>
</dbReference>
<organism evidence="3 4">
    <name type="scientific">Pseudoalteromonas caenipelagi</name>
    <dbReference type="NCBI Taxonomy" id="2726988"/>
    <lineage>
        <taxon>Bacteria</taxon>
        <taxon>Pseudomonadati</taxon>
        <taxon>Pseudomonadota</taxon>
        <taxon>Gammaproteobacteria</taxon>
        <taxon>Alteromonadales</taxon>
        <taxon>Pseudoalteromonadaceae</taxon>
        <taxon>Pseudoalteromonas</taxon>
    </lineage>
</organism>
<dbReference type="InterPro" id="IPR013099">
    <property type="entry name" value="K_chnl_dom"/>
</dbReference>
<reference evidence="3 4" key="1">
    <citation type="submission" date="2020-04" db="EMBL/GenBank/DDBJ databases">
        <title>Pseudoalteromonas caenipelagi sp. nov., isolated from a tidal flat.</title>
        <authorList>
            <person name="Park S."/>
            <person name="Yoon J.-H."/>
        </authorList>
    </citation>
    <scope>NUCLEOTIDE SEQUENCE [LARGE SCALE GENOMIC DNA]</scope>
    <source>
        <strain evidence="3 4">JBTF-M23</strain>
    </source>
</reference>
<feature type="domain" description="Potassium channel" evidence="2">
    <location>
        <begin position="145"/>
        <end position="215"/>
    </location>
</feature>
<evidence type="ECO:0000259" key="2">
    <source>
        <dbReference type="Pfam" id="PF07885"/>
    </source>
</evidence>
<feature type="transmembrane region" description="Helical" evidence="1">
    <location>
        <begin position="99"/>
        <end position="121"/>
    </location>
</feature>
<sequence>MKSIIENAVIIFVTVITLIILSILDKVYALPAIAKYVIILPIMALSFTALSRKFRYSTRFRVYYFMCACVILQFLLYLLDDSFFFRSISIQELNENREALTVVNLVSVNFLFLCQLFYFFNGKISKQYLVLEFAALILFISLNIVLFANYYYNTGLSFKGDIVNDFNISLYFSIVTWTTLGYGDVLPHDSNRLIASIQALVGYVYMAILIGLILSFSHNQKTSQN</sequence>
<dbReference type="Proteomes" id="UP000586305">
    <property type="component" value="Unassembled WGS sequence"/>
</dbReference>
<keyword evidence="1" id="KW-1133">Transmembrane helix</keyword>
<evidence type="ECO:0000313" key="4">
    <source>
        <dbReference type="Proteomes" id="UP000586305"/>
    </source>
</evidence>
<feature type="transmembrane region" description="Helical" evidence="1">
    <location>
        <begin position="62"/>
        <end position="79"/>
    </location>
</feature>
<dbReference type="Gene3D" id="1.10.287.70">
    <property type="match status" value="1"/>
</dbReference>
<gene>
    <name evidence="3" type="ORF">HG263_05525</name>
</gene>
<keyword evidence="1" id="KW-0472">Membrane</keyword>
<dbReference type="PRINTS" id="PR00169">
    <property type="entry name" value="KCHANNEL"/>
</dbReference>
<name>A0A849V9S6_9GAMM</name>
<feature type="transmembrane region" description="Helical" evidence="1">
    <location>
        <begin position="30"/>
        <end position="50"/>
    </location>
</feature>